<dbReference type="InterPro" id="IPR003718">
    <property type="entry name" value="OsmC/Ohr_fam"/>
</dbReference>
<dbReference type="SUPFAM" id="SSF82784">
    <property type="entry name" value="OsmC-like"/>
    <property type="match status" value="1"/>
</dbReference>
<evidence type="ECO:0000313" key="2">
    <source>
        <dbReference type="Proteomes" id="UP000192813"/>
    </source>
</evidence>
<dbReference type="InterPro" id="IPR036102">
    <property type="entry name" value="OsmC/Ohrsf"/>
</dbReference>
<name>A0A2J9PLA6_9LACT</name>
<organism evidence="1 2">
    <name type="scientific">Aerococcus viridans</name>
    <dbReference type="NCBI Taxonomy" id="1377"/>
    <lineage>
        <taxon>Bacteria</taxon>
        <taxon>Bacillati</taxon>
        <taxon>Bacillota</taxon>
        <taxon>Bacilli</taxon>
        <taxon>Lactobacillales</taxon>
        <taxon>Aerococcaceae</taxon>
        <taxon>Aerococcus</taxon>
    </lineage>
</organism>
<dbReference type="RefSeq" id="WP_048728438.1">
    <property type="nucleotide sequence ID" value="NZ_NBTM02000001.1"/>
</dbReference>
<sequence>MTLHLNMAELGPEAVNVNGDNWPLNKETGFSPLNTFVLAVAGCSAGVYRNILNNSKIDHTFHDVAIDFDRSEESAKPVTAITITMYVSVAEENQGRAERATKMIHKYCPVVQSIDPNIQVNEIVVFQ</sequence>
<protein>
    <submittedName>
        <fullName evidence="1">OsmC family peroxiredoxin</fullName>
    </submittedName>
</protein>
<dbReference type="PANTHER" id="PTHR34352:SF1">
    <property type="entry name" value="PROTEIN YHFA"/>
    <property type="match status" value="1"/>
</dbReference>
<dbReference type="Proteomes" id="UP000192813">
    <property type="component" value="Unassembled WGS sequence"/>
</dbReference>
<gene>
    <name evidence="1" type="ORF">A6J77_002380</name>
</gene>
<accession>A0A2J9PLA6</accession>
<proteinExistence type="predicted"/>
<dbReference type="AlphaFoldDB" id="A0A2J9PLA6"/>
<dbReference type="Pfam" id="PF02566">
    <property type="entry name" value="OsmC"/>
    <property type="match status" value="1"/>
</dbReference>
<dbReference type="Gene3D" id="3.30.300.20">
    <property type="match status" value="1"/>
</dbReference>
<evidence type="ECO:0000313" key="1">
    <source>
        <dbReference type="EMBL" id="PNL91139.1"/>
    </source>
</evidence>
<comment type="caution">
    <text evidence="1">The sequence shown here is derived from an EMBL/GenBank/DDBJ whole genome shotgun (WGS) entry which is preliminary data.</text>
</comment>
<reference evidence="2" key="1">
    <citation type="submission" date="2017-12" db="EMBL/GenBank/DDBJ databases">
        <title>FDA dAtabase for Regulatory Grade micrObial Sequences (FDA-ARGOS): Supporting development and validation of Infectious Disease Dx tests.</title>
        <authorList>
            <person name="Hoffmann M."/>
            <person name="Allard M."/>
            <person name="Evans P."/>
            <person name="Brown E."/>
            <person name="Tallon L."/>
            <person name="Sadzewicz L."/>
            <person name="Sengamalay N."/>
            <person name="Ott S."/>
            <person name="Godinez A."/>
            <person name="Nagaraj S."/>
            <person name="Vavikolanu K."/>
            <person name="Aluvathingal J."/>
            <person name="Nadendla S."/>
            <person name="Sichtig H."/>
        </authorList>
    </citation>
    <scope>NUCLEOTIDE SEQUENCE [LARGE SCALE GENOMIC DNA]</scope>
    <source>
        <strain evidence="2">FDAARGOS_249</strain>
    </source>
</reference>
<dbReference type="InterPro" id="IPR015946">
    <property type="entry name" value="KH_dom-like_a/b"/>
</dbReference>
<dbReference type="EMBL" id="NBTM02000001">
    <property type="protein sequence ID" value="PNL91139.1"/>
    <property type="molecule type" value="Genomic_DNA"/>
</dbReference>
<dbReference type="PANTHER" id="PTHR34352">
    <property type="entry name" value="PROTEIN YHFA"/>
    <property type="match status" value="1"/>
</dbReference>